<dbReference type="InParanoid" id="G3S364"/>
<dbReference type="RefSeq" id="XP_004061227.1">
    <property type="nucleotide sequence ID" value="XM_004061179.4"/>
</dbReference>
<gene>
    <name evidence="8" type="primary">ADM5</name>
</gene>
<dbReference type="AlphaFoldDB" id="G3S364"/>
<comment type="similarity">
    <text evidence="2">Belongs to the adrenomedullin family.</text>
</comment>
<dbReference type="KEGG" id="ggo:101146872"/>
<comment type="subcellular location">
    <subcellularLocation>
        <location evidence="1">Secreted</location>
    </subcellularLocation>
</comment>
<reference evidence="8" key="3">
    <citation type="submission" date="2025-08" db="UniProtKB">
        <authorList>
            <consortium name="Ensembl"/>
        </authorList>
    </citation>
    <scope>IDENTIFICATION</scope>
</reference>
<dbReference type="GeneID" id="101146872"/>
<dbReference type="GO" id="GO:0007189">
    <property type="term" value="P:adenylate cyclase-activating G protein-coupled receptor signaling pathway"/>
    <property type="evidence" value="ECO:0000318"/>
    <property type="project" value="GO_Central"/>
</dbReference>
<dbReference type="GO" id="GO:0005576">
    <property type="term" value="C:extracellular region"/>
    <property type="evidence" value="ECO:0007669"/>
    <property type="project" value="UniProtKB-SubCell"/>
</dbReference>
<evidence type="ECO:0000256" key="4">
    <source>
        <dbReference type="ARBA" id="ARBA00022729"/>
    </source>
</evidence>
<dbReference type="OrthoDB" id="9530181at2759"/>
<dbReference type="Ensembl" id="ENSGGOT00000034215.2">
    <property type="protein sequence ID" value="ENSGGOP00000022514.1"/>
    <property type="gene ID" value="ENSGGOG00000022737.2"/>
</dbReference>
<name>G3S364_GORGO</name>
<feature type="signal peptide" evidence="7">
    <location>
        <begin position="1"/>
        <end position="18"/>
    </location>
</feature>
<reference evidence="8" key="4">
    <citation type="submission" date="2025-09" db="UniProtKB">
        <authorList>
            <consortium name="Ensembl"/>
        </authorList>
    </citation>
    <scope>IDENTIFICATION</scope>
</reference>
<protein>
    <submittedName>
        <fullName evidence="8">Adrenomedullin 5 (putative)</fullName>
    </submittedName>
</protein>
<reference evidence="9" key="1">
    <citation type="submission" date="2011-05" db="EMBL/GenBank/DDBJ databases">
        <title>Insights into the evolution of the great apes provided by the gorilla genome.</title>
        <authorList>
            <person name="Scally A."/>
        </authorList>
    </citation>
    <scope>NUCLEOTIDE SEQUENCE [LARGE SCALE GENOMIC DNA]</scope>
</reference>
<evidence type="ECO:0000256" key="1">
    <source>
        <dbReference type="ARBA" id="ARBA00004613"/>
    </source>
</evidence>
<dbReference type="eggNOG" id="ENOG502RJSC">
    <property type="taxonomic scope" value="Eukaryota"/>
</dbReference>
<evidence type="ECO:0000256" key="6">
    <source>
        <dbReference type="SAM" id="MobiDB-lite"/>
    </source>
</evidence>
<dbReference type="GO" id="GO:0010460">
    <property type="term" value="P:positive regulation of heart rate"/>
    <property type="evidence" value="ECO:0000318"/>
    <property type="project" value="GO_Central"/>
</dbReference>
<reference evidence="8 9" key="2">
    <citation type="journal article" date="2012" name="Nature">
        <title>Insights into hominid evolution from the gorilla genome sequence.</title>
        <authorList>
            <person name="Scally A."/>
            <person name="Dutheil J.Y."/>
            <person name="Hillier L.W."/>
            <person name="Jordan G.E."/>
            <person name="Goodhead I."/>
            <person name="Herrero J."/>
            <person name="Hobolth A."/>
            <person name="Lappalainen T."/>
            <person name="Mailund T."/>
            <person name="Marques-Bonet T."/>
            <person name="McCarthy S."/>
            <person name="Montgomery S.H."/>
            <person name="Schwalie P.C."/>
            <person name="Tang Y.A."/>
            <person name="Ward M.C."/>
            <person name="Xue Y."/>
            <person name="Yngvadottir B."/>
            <person name="Alkan C."/>
            <person name="Andersen L.N."/>
            <person name="Ayub Q."/>
            <person name="Ball E.V."/>
            <person name="Beal K."/>
            <person name="Bradley B.J."/>
            <person name="Chen Y."/>
            <person name="Clee C.M."/>
            <person name="Fitzgerald S."/>
            <person name="Graves T.A."/>
            <person name="Gu Y."/>
            <person name="Heath P."/>
            <person name="Heger A."/>
            <person name="Karakoc E."/>
            <person name="Kolb-Kokocinski A."/>
            <person name="Laird G.K."/>
            <person name="Lunter G."/>
            <person name="Meader S."/>
            <person name="Mort M."/>
            <person name="Mullikin J.C."/>
            <person name="Munch K."/>
            <person name="O'Connor T.D."/>
            <person name="Phillips A.D."/>
            <person name="Prado-Martinez J."/>
            <person name="Rogers A.S."/>
            <person name="Sajjadian S."/>
            <person name="Schmidt D."/>
            <person name="Shaw K."/>
            <person name="Simpson J.T."/>
            <person name="Stenson P.D."/>
            <person name="Turner D.J."/>
            <person name="Vigilant L."/>
            <person name="Vilella A.J."/>
            <person name="Whitener W."/>
            <person name="Zhu B."/>
            <person name="Cooper D.N."/>
            <person name="de Jong P."/>
            <person name="Dermitzakis E.T."/>
            <person name="Eichler E.E."/>
            <person name="Flicek P."/>
            <person name="Goldman N."/>
            <person name="Mundy N.I."/>
            <person name="Ning Z."/>
            <person name="Odom D.T."/>
            <person name="Ponting C.P."/>
            <person name="Quail M.A."/>
            <person name="Ryder O.A."/>
            <person name="Searle S.M."/>
            <person name="Warren W.C."/>
            <person name="Wilson R.K."/>
            <person name="Schierup M.H."/>
            <person name="Rogers J."/>
            <person name="Tyler-Smith C."/>
            <person name="Durbin R."/>
        </authorList>
    </citation>
    <scope>NUCLEOTIDE SEQUENCE [LARGE SCALE GENOMIC DNA]</scope>
</reference>
<dbReference type="Proteomes" id="UP000001519">
    <property type="component" value="Chromosome 19"/>
</dbReference>
<keyword evidence="4 7" id="KW-0732">Signal</keyword>
<proteinExistence type="inferred from homology"/>
<dbReference type="GO" id="GO:0003073">
    <property type="term" value="P:regulation of systemic arterial blood pressure"/>
    <property type="evidence" value="ECO:0000318"/>
    <property type="project" value="GO_Central"/>
</dbReference>
<keyword evidence="5" id="KW-1015">Disulfide bond</keyword>
<feature type="region of interest" description="Disordered" evidence="6">
    <location>
        <begin position="142"/>
        <end position="174"/>
    </location>
</feature>
<evidence type="ECO:0000256" key="5">
    <source>
        <dbReference type="ARBA" id="ARBA00023157"/>
    </source>
</evidence>
<keyword evidence="3" id="KW-0964">Secreted</keyword>
<dbReference type="HOGENOM" id="CLU_147097_0_0_1"/>
<evidence type="ECO:0000256" key="2">
    <source>
        <dbReference type="ARBA" id="ARBA00010575"/>
    </source>
</evidence>
<dbReference type="OMA" id="YLGVCRT"/>
<evidence type="ECO:0000256" key="7">
    <source>
        <dbReference type="SAM" id="SignalP"/>
    </source>
</evidence>
<dbReference type="PANTHER" id="PTHR23414">
    <property type="entry name" value="ADRENOMEDULLIN, ADM"/>
    <property type="match status" value="1"/>
</dbReference>
<dbReference type="EMBL" id="CABD030114381">
    <property type="status" value="NOT_ANNOTATED_CDS"/>
    <property type="molecule type" value="Genomic_DNA"/>
</dbReference>
<keyword evidence="9" id="KW-1185">Reference proteome</keyword>
<evidence type="ECO:0000256" key="3">
    <source>
        <dbReference type="ARBA" id="ARBA00022525"/>
    </source>
</evidence>
<dbReference type="Bgee" id="ENSGGOG00000022737">
    <property type="expression patterns" value="Expressed in cerebellum and 3 other cell types or tissues"/>
</dbReference>
<sequence length="174" mass="18936">MTIHILILLLLLAFSAQRDLDTAARRGQHQVPQHRGHVCYLGVCRTHRLTEIIYWIRCLHEGALGEGQPRAPGPLQLWAPPAARGGSPARFPGFRPAARGLAQCPARWVTSGTARPLLGFSLPICILELLLHISSPLTPAPETVFPSPSPGCDLVGPRSTRDQAGRRTLTPRAE</sequence>
<dbReference type="PANTHER" id="PTHR23414:SF6">
    <property type="entry name" value="ADRENOMEDULLIN-5-LIKE PROTEIN-RELATED"/>
    <property type="match status" value="1"/>
</dbReference>
<feature type="chain" id="PRO_5003453388" evidence="7">
    <location>
        <begin position="19"/>
        <end position="174"/>
    </location>
</feature>
<evidence type="ECO:0000313" key="9">
    <source>
        <dbReference type="Proteomes" id="UP000001519"/>
    </source>
</evidence>
<evidence type="ECO:0000313" key="8">
    <source>
        <dbReference type="Ensembl" id="ENSGGOP00000022514.1"/>
    </source>
</evidence>
<organism evidence="8 9">
    <name type="scientific">Gorilla gorilla gorilla</name>
    <name type="common">Western lowland gorilla</name>
    <dbReference type="NCBI Taxonomy" id="9595"/>
    <lineage>
        <taxon>Eukaryota</taxon>
        <taxon>Metazoa</taxon>
        <taxon>Chordata</taxon>
        <taxon>Craniata</taxon>
        <taxon>Vertebrata</taxon>
        <taxon>Euteleostomi</taxon>
        <taxon>Mammalia</taxon>
        <taxon>Eutheria</taxon>
        <taxon>Euarchontoglires</taxon>
        <taxon>Primates</taxon>
        <taxon>Haplorrhini</taxon>
        <taxon>Catarrhini</taxon>
        <taxon>Hominidae</taxon>
        <taxon>Gorilla</taxon>
    </lineage>
</organism>
<dbReference type="GeneTree" id="ENSGT00730000112484"/>
<dbReference type="InterPro" id="IPR051665">
    <property type="entry name" value="Adrenomedullin-reg_peptide"/>
</dbReference>
<dbReference type="CTD" id="199800"/>
<accession>G3S364</accession>